<dbReference type="Proteomes" id="UP000016856">
    <property type="component" value="Unassembled WGS sequence"/>
</dbReference>
<dbReference type="AlphaFoldDB" id="U5CCR0"/>
<dbReference type="EMBL" id="AXDC01000066">
    <property type="protein sequence ID" value="ERM90715.1"/>
    <property type="molecule type" value="Genomic_DNA"/>
</dbReference>
<gene>
    <name evidence="2" type="ORF">O163_14455</name>
</gene>
<protein>
    <submittedName>
        <fullName evidence="2">Uncharacterized protein</fullName>
    </submittedName>
</protein>
<name>U5CCR0_CALSX</name>
<keyword evidence="1" id="KW-1133">Transmembrane helix</keyword>
<keyword evidence="1" id="KW-0472">Membrane</keyword>
<comment type="caution">
    <text evidence="2">The sequence shown here is derived from an EMBL/GenBank/DDBJ whole genome shotgun (WGS) entry which is preliminary data.</text>
</comment>
<organism evidence="2 3">
    <name type="scientific">Caldanaerobacter subterraneus subsp. yonseiensis KB-1</name>
    <dbReference type="NCBI Taxonomy" id="1388761"/>
    <lineage>
        <taxon>Bacteria</taxon>
        <taxon>Bacillati</taxon>
        <taxon>Bacillota</taxon>
        <taxon>Clostridia</taxon>
        <taxon>Thermoanaerobacterales</taxon>
        <taxon>Thermoanaerobacteraceae</taxon>
        <taxon>Caldanaerobacter</taxon>
    </lineage>
</organism>
<evidence type="ECO:0000256" key="1">
    <source>
        <dbReference type="SAM" id="Phobius"/>
    </source>
</evidence>
<proteinExistence type="predicted"/>
<sequence length="48" mass="5994">MKMDHFNLLFDTDIDEPHSYITIGILKILFLQMFFLRERRRQQPIKKR</sequence>
<reference evidence="2 3" key="1">
    <citation type="journal article" date="2013" name="Genome Announc.">
        <title>Draft Genome Sequence of an Anaerobic and Extremophilic Bacterium, Caldanaerobacter yonseiensis, Isolated from a Geothermal Hot Stream.</title>
        <authorList>
            <person name="Lee S.J."/>
            <person name="Lee Y.J."/>
            <person name="Park G.S."/>
            <person name="Kim B.C."/>
            <person name="Lee S.J."/>
            <person name="Shin J.H."/>
            <person name="Lee D.W."/>
        </authorList>
    </citation>
    <scope>NUCLEOTIDE SEQUENCE [LARGE SCALE GENOMIC DNA]</scope>
    <source>
        <strain evidence="2 3">KB-1</strain>
    </source>
</reference>
<keyword evidence="1" id="KW-0812">Transmembrane</keyword>
<evidence type="ECO:0000313" key="2">
    <source>
        <dbReference type="EMBL" id="ERM90715.1"/>
    </source>
</evidence>
<evidence type="ECO:0000313" key="3">
    <source>
        <dbReference type="Proteomes" id="UP000016856"/>
    </source>
</evidence>
<feature type="transmembrane region" description="Helical" evidence="1">
    <location>
        <begin position="20"/>
        <end position="37"/>
    </location>
</feature>
<accession>U5CCR0</accession>